<feature type="domain" description="Alpha glucuronidase N-terminal" evidence="10">
    <location>
        <begin position="26"/>
        <end position="145"/>
    </location>
</feature>
<evidence type="ECO:0000256" key="4">
    <source>
        <dbReference type="ARBA" id="ARBA00023277"/>
    </source>
</evidence>
<evidence type="ECO:0000256" key="5">
    <source>
        <dbReference type="ARBA" id="ARBA00023295"/>
    </source>
</evidence>
<dbReference type="RefSeq" id="WP_311502682.1">
    <property type="nucleotide sequence ID" value="NZ_JAVRHK010000004.1"/>
</dbReference>
<comment type="catalytic activity">
    <reaction evidence="8">
        <text>Hydrolysis of (1-&gt;2)-alpha-D-(4-O-methyl)glucuronosyl links in the main chain of hardwood xylans.</text>
        <dbReference type="EC" id="3.2.1.131"/>
    </reaction>
</comment>
<keyword evidence="9" id="KW-0732">Signal</keyword>
<dbReference type="Proteomes" id="UP001262582">
    <property type="component" value="Unassembled WGS sequence"/>
</dbReference>
<keyword evidence="5 7" id="KW-0326">Glycosidase</keyword>
<evidence type="ECO:0000259" key="11">
    <source>
        <dbReference type="Pfam" id="PF07477"/>
    </source>
</evidence>
<dbReference type="InterPro" id="IPR011395">
    <property type="entry name" value="Glyco_hydro_67_aGlcAse"/>
</dbReference>
<protein>
    <recommendedName>
        <fullName evidence="8">Xylan alpha-1,2-glucuronidase</fullName>
        <ecNumber evidence="8">3.2.1.131</ecNumber>
    </recommendedName>
</protein>
<feature type="domain" description="Glycosyl hydrolase family 67 catalytic" evidence="12">
    <location>
        <begin position="149"/>
        <end position="468"/>
    </location>
</feature>
<evidence type="ECO:0000256" key="7">
    <source>
        <dbReference type="PIRNR" id="PIRNR029900"/>
    </source>
</evidence>
<evidence type="ECO:0000256" key="2">
    <source>
        <dbReference type="ARBA" id="ARBA00022651"/>
    </source>
</evidence>
<dbReference type="InterPro" id="IPR011100">
    <property type="entry name" value="Glyco_hydro_67_cat"/>
</dbReference>
<dbReference type="InterPro" id="IPR005154">
    <property type="entry name" value="Glyco_hydro_67_aGlcAse_N"/>
</dbReference>
<dbReference type="Pfam" id="PF07477">
    <property type="entry name" value="Glyco_hydro_67C"/>
    <property type="match status" value="1"/>
</dbReference>
<comment type="caution">
    <text evidence="13">The sequence shown here is derived from an EMBL/GenBank/DDBJ whole genome shotgun (WGS) entry which is preliminary data.</text>
</comment>
<reference evidence="13 14" key="1">
    <citation type="submission" date="2023-09" db="EMBL/GenBank/DDBJ databases">
        <authorList>
            <person name="Rey-Velasco X."/>
        </authorList>
    </citation>
    <scope>NUCLEOTIDE SEQUENCE [LARGE SCALE GENOMIC DNA]</scope>
    <source>
        <strain evidence="13 14">F117</strain>
    </source>
</reference>
<dbReference type="GO" id="GO:0016787">
    <property type="term" value="F:hydrolase activity"/>
    <property type="evidence" value="ECO:0007669"/>
    <property type="project" value="UniProtKB-KW"/>
</dbReference>
<dbReference type="Gene3D" id="3.30.379.10">
    <property type="entry name" value="Chitobiase/beta-hexosaminidase domain 2-like"/>
    <property type="match status" value="1"/>
</dbReference>
<comment type="subunit">
    <text evidence="8">Homodimer.</text>
</comment>
<dbReference type="SUPFAM" id="SSF51445">
    <property type="entry name" value="(Trans)glycosidases"/>
    <property type="match status" value="1"/>
</dbReference>
<feature type="signal peptide" evidence="9">
    <location>
        <begin position="1"/>
        <end position="20"/>
    </location>
</feature>
<keyword evidence="4 8" id="KW-0119">Carbohydrate metabolism</keyword>
<keyword evidence="2 7" id="KW-0858">Xylan degradation</keyword>
<gene>
    <name evidence="13" type="ORF">RM539_07045</name>
</gene>
<dbReference type="Gene3D" id="3.20.20.80">
    <property type="entry name" value="Glycosidases"/>
    <property type="match status" value="1"/>
</dbReference>
<feature type="chain" id="PRO_5046039719" description="Xylan alpha-1,2-glucuronidase" evidence="9">
    <location>
        <begin position="21"/>
        <end position="715"/>
    </location>
</feature>
<evidence type="ECO:0000256" key="8">
    <source>
        <dbReference type="RuleBase" id="RU361198"/>
    </source>
</evidence>
<evidence type="ECO:0000256" key="3">
    <source>
        <dbReference type="ARBA" id="ARBA00022801"/>
    </source>
</evidence>
<sequence length="715" mass="82093">MNVNRLILGVLLLFSAQSFAQKGYDLWLQYDEITDTQLQSDYLNKIQGIKILGNSPTLNVSAEEMQTAWKSFFGKELQKKNSGENILLLGQREQLPQKLQQNLKQDFENINSEGYIIKEVKFEGNNTILITGKSDIGVLYGSFRLLREMQLHNKLSNLAITDSPKIQKRVLNHWDNLDRTVERGYAGFSIWDWHLLPDLIKPEYTDYARANASIGINGTVLTNVNANSLVLTEEYIKKVKALAEVFRPYGIQVYLTARFSSPMESGGLETADPLNEEVRQWWKDKADQIYAEIPDFGGFLVKANSEGQPGPNNYGRSHVDGANMMAEAVAPHGGIVMWRAFVYSEHDPEDRAKQAYSEFVPFDGEFADNVLLQVKNGAIDFQPREPFHPLFGAMPDTPLMMEFQITQEYLGFATHLVFLPKLFEETLEEDTYVNGEKSTVAKIIDGTLSNKKLTGMAGVANIGNERNWTGHPFGQANWYGFGRLAWDPYLSSEEIAEEWLKMTFTNNEDFVEPMKEMMLESRETVVNYMTPLGLHHIMRTGHHYGPGPWVSNLSRPEWNPVYYHKADSAGIGFDRTSSGSNALEQYADPIAEKYSSPETTPEKYLLWFHHLPWDYEMDNGKSLWYNMASKYQEGVEEVEDMAENWNNMEQYVDEERFEKVSMLLQIQLKEAKWWRDACLLYFQEFSNMEMPEFIPEPAHTLEYYKNLKTPYAPGI</sequence>
<keyword evidence="3 7" id="KW-0378">Hydrolase</keyword>
<evidence type="ECO:0000313" key="14">
    <source>
        <dbReference type="Proteomes" id="UP001262582"/>
    </source>
</evidence>
<dbReference type="Gene3D" id="3.90.1330.10">
    <property type="entry name" value="Alpha-glucuronidase, C-terminal domain"/>
    <property type="match status" value="1"/>
</dbReference>
<evidence type="ECO:0000259" key="10">
    <source>
        <dbReference type="Pfam" id="PF03648"/>
    </source>
</evidence>
<evidence type="ECO:0000256" key="9">
    <source>
        <dbReference type="SAM" id="SignalP"/>
    </source>
</evidence>
<accession>A0ABU3D470</accession>
<keyword evidence="6 8" id="KW-0624">Polysaccharide degradation</keyword>
<dbReference type="InterPro" id="IPR011099">
    <property type="entry name" value="Glyco_hydro_67_C"/>
</dbReference>
<dbReference type="EC" id="3.2.1.131" evidence="8"/>
<organism evidence="13 14">
    <name type="scientific">Autumnicola musiva</name>
    <dbReference type="NCBI Taxonomy" id="3075589"/>
    <lineage>
        <taxon>Bacteria</taxon>
        <taxon>Pseudomonadati</taxon>
        <taxon>Bacteroidota</taxon>
        <taxon>Flavobacteriia</taxon>
        <taxon>Flavobacteriales</taxon>
        <taxon>Flavobacteriaceae</taxon>
        <taxon>Autumnicola</taxon>
    </lineage>
</organism>
<dbReference type="EMBL" id="JAVRHK010000004">
    <property type="protein sequence ID" value="MDT0676334.1"/>
    <property type="molecule type" value="Genomic_DNA"/>
</dbReference>
<feature type="domain" description="Glycosyl hydrolase family 67 C-terminal" evidence="11">
    <location>
        <begin position="469"/>
        <end position="691"/>
    </location>
</feature>
<comment type="similarity">
    <text evidence="1 7 8">Belongs to the glycosyl hydrolase 67 family.</text>
</comment>
<dbReference type="SUPFAM" id="SSF55545">
    <property type="entry name" value="beta-N-acetylhexosaminidase-like domain"/>
    <property type="match status" value="1"/>
</dbReference>
<dbReference type="PANTHER" id="PTHR39207">
    <property type="entry name" value="ALPHA-GLUCURONIDASE A"/>
    <property type="match status" value="1"/>
</dbReference>
<evidence type="ECO:0000259" key="12">
    <source>
        <dbReference type="Pfam" id="PF07488"/>
    </source>
</evidence>
<dbReference type="Pfam" id="PF07488">
    <property type="entry name" value="Glyco_hydro_67M"/>
    <property type="match status" value="1"/>
</dbReference>
<dbReference type="Pfam" id="PF03648">
    <property type="entry name" value="Glyco_hydro_67N"/>
    <property type="match status" value="1"/>
</dbReference>
<dbReference type="InterPro" id="IPR017853">
    <property type="entry name" value="GH"/>
</dbReference>
<keyword evidence="14" id="KW-1185">Reference proteome</keyword>
<dbReference type="PIRSF" id="PIRSF029900">
    <property type="entry name" value="Alpha-glucuronds"/>
    <property type="match status" value="1"/>
</dbReference>
<dbReference type="PANTHER" id="PTHR39207:SF1">
    <property type="entry name" value="ALPHA-GLUCURONIDASE A"/>
    <property type="match status" value="1"/>
</dbReference>
<evidence type="ECO:0000256" key="6">
    <source>
        <dbReference type="ARBA" id="ARBA00023326"/>
    </source>
</evidence>
<dbReference type="InterPro" id="IPR037054">
    <property type="entry name" value="A-glucoronidase_C_sf"/>
</dbReference>
<proteinExistence type="inferred from homology"/>
<name>A0ABU3D470_9FLAO</name>
<evidence type="ECO:0000256" key="1">
    <source>
        <dbReference type="ARBA" id="ARBA00008833"/>
    </source>
</evidence>
<evidence type="ECO:0000313" key="13">
    <source>
        <dbReference type="EMBL" id="MDT0676334.1"/>
    </source>
</evidence>
<dbReference type="InterPro" id="IPR029018">
    <property type="entry name" value="Hex-like_dom2"/>
</dbReference>